<comment type="function">
    <text evidence="5">Could be a nuclease involved in processing of the 5'-end of pre-16S rRNA.</text>
</comment>
<name>A0A2S5R739_9PROT</name>
<dbReference type="InterPro" id="IPR037027">
    <property type="entry name" value="YqgF/RNaseH-like_dom_sf"/>
</dbReference>
<dbReference type="InterPro" id="IPR005227">
    <property type="entry name" value="YqgF"/>
</dbReference>
<proteinExistence type="inferred from homology"/>
<accession>A0A2S5R739</accession>
<dbReference type="PANTHER" id="PTHR33317">
    <property type="entry name" value="POLYNUCLEOTIDYL TRANSFERASE, RIBONUCLEASE H-LIKE SUPERFAMILY PROTEIN"/>
    <property type="match status" value="1"/>
</dbReference>
<keyword evidence="1 5" id="KW-0963">Cytoplasm</keyword>
<dbReference type="NCBIfam" id="TIGR00250">
    <property type="entry name" value="RNAse_H_YqgF"/>
    <property type="match status" value="1"/>
</dbReference>
<dbReference type="AlphaFoldDB" id="A0A2S5R739"/>
<dbReference type="Gene3D" id="3.30.420.140">
    <property type="entry name" value="YqgF/RNase H-like domain"/>
    <property type="match status" value="1"/>
</dbReference>
<dbReference type="PANTHER" id="PTHR33317:SF4">
    <property type="entry name" value="POLYNUCLEOTIDYL TRANSFERASE, RIBONUCLEASE H-LIKE SUPERFAMILY PROTEIN"/>
    <property type="match status" value="1"/>
</dbReference>
<dbReference type="GO" id="GO:0005829">
    <property type="term" value="C:cytosol"/>
    <property type="evidence" value="ECO:0007669"/>
    <property type="project" value="TreeGrafter"/>
</dbReference>
<dbReference type="EC" id="3.1.-.-" evidence="5"/>
<comment type="similarity">
    <text evidence="5">Belongs to the YqgF HJR family.</text>
</comment>
<dbReference type="OrthoDB" id="9796140at2"/>
<organism evidence="7 8">
    <name type="scientific">Holospora curviuscula</name>
    <dbReference type="NCBI Taxonomy" id="1082868"/>
    <lineage>
        <taxon>Bacteria</taxon>
        <taxon>Pseudomonadati</taxon>
        <taxon>Pseudomonadota</taxon>
        <taxon>Alphaproteobacteria</taxon>
        <taxon>Holosporales</taxon>
        <taxon>Holosporaceae</taxon>
        <taxon>Holospora</taxon>
    </lineage>
</organism>
<evidence type="ECO:0000256" key="4">
    <source>
        <dbReference type="ARBA" id="ARBA00022801"/>
    </source>
</evidence>
<comment type="subcellular location">
    <subcellularLocation>
        <location evidence="5">Cytoplasm</location>
    </subcellularLocation>
</comment>
<dbReference type="RefSeq" id="WP_104207365.1">
    <property type="nucleotide sequence ID" value="NZ_PHHC01000139.1"/>
</dbReference>
<dbReference type="GO" id="GO:0000967">
    <property type="term" value="P:rRNA 5'-end processing"/>
    <property type="evidence" value="ECO:0007669"/>
    <property type="project" value="UniProtKB-UniRule"/>
</dbReference>
<keyword evidence="4 5" id="KW-0378">Hydrolase</keyword>
<evidence type="ECO:0000256" key="5">
    <source>
        <dbReference type="HAMAP-Rule" id="MF_00651"/>
    </source>
</evidence>
<evidence type="ECO:0000259" key="6">
    <source>
        <dbReference type="SMART" id="SM00732"/>
    </source>
</evidence>
<keyword evidence="8" id="KW-1185">Reference proteome</keyword>
<dbReference type="Pfam" id="PF03652">
    <property type="entry name" value="RuvX"/>
    <property type="match status" value="1"/>
</dbReference>
<dbReference type="SUPFAM" id="SSF53098">
    <property type="entry name" value="Ribonuclease H-like"/>
    <property type="match status" value="1"/>
</dbReference>
<evidence type="ECO:0000313" key="7">
    <source>
        <dbReference type="EMBL" id="PPE03097.1"/>
    </source>
</evidence>
<evidence type="ECO:0000313" key="8">
    <source>
        <dbReference type="Proteomes" id="UP000239425"/>
    </source>
</evidence>
<dbReference type="Proteomes" id="UP000239425">
    <property type="component" value="Unassembled WGS sequence"/>
</dbReference>
<dbReference type="EMBL" id="PHHC01000139">
    <property type="protein sequence ID" value="PPE03097.1"/>
    <property type="molecule type" value="Genomic_DNA"/>
</dbReference>
<keyword evidence="2 5" id="KW-0690">Ribosome biogenesis</keyword>
<dbReference type="CDD" id="cd16964">
    <property type="entry name" value="YqgF"/>
    <property type="match status" value="1"/>
</dbReference>
<sequence>MHHRIFLEDRASLTFSESCLGIDLGRKFTGISISNPENIIAVPLKVLPTSSYNRLAKNIISILNEYSASWIVLGLPLNLNGSWSKGCSLVVEFAQHLEPYPVCLWDERLSTVSVQHLTLVKTKKIDAQAATVILQHALDRLNNLKIEIKNKKML</sequence>
<evidence type="ECO:0000256" key="2">
    <source>
        <dbReference type="ARBA" id="ARBA00022517"/>
    </source>
</evidence>
<keyword evidence="3 5" id="KW-0540">Nuclease</keyword>
<evidence type="ECO:0000256" key="1">
    <source>
        <dbReference type="ARBA" id="ARBA00022490"/>
    </source>
</evidence>
<dbReference type="GO" id="GO:0004518">
    <property type="term" value="F:nuclease activity"/>
    <property type="evidence" value="ECO:0007669"/>
    <property type="project" value="UniProtKB-KW"/>
</dbReference>
<evidence type="ECO:0000256" key="3">
    <source>
        <dbReference type="ARBA" id="ARBA00022722"/>
    </source>
</evidence>
<comment type="caution">
    <text evidence="7">The sequence shown here is derived from an EMBL/GenBank/DDBJ whole genome shotgun (WGS) entry which is preliminary data.</text>
</comment>
<protein>
    <recommendedName>
        <fullName evidence="5">Putative pre-16S rRNA nuclease</fullName>
        <ecNumber evidence="5">3.1.-.-</ecNumber>
    </recommendedName>
</protein>
<reference evidence="7 8" key="1">
    <citation type="submission" date="2017-11" db="EMBL/GenBank/DDBJ databases">
        <title>Comparative genomic analysis of Holospora spp., intranuclear symbionts of paramecia.</title>
        <authorList>
            <person name="Garushyants S.K."/>
            <person name="Beliavskaya A."/>
            <person name="Malko D.B."/>
            <person name="Logacheva M.D."/>
            <person name="Rautian M.S."/>
            <person name="Gelfand M.S."/>
        </authorList>
    </citation>
    <scope>NUCLEOTIDE SEQUENCE [LARGE SCALE GENOMIC DNA]</scope>
    <source>
        <strain evidence="8">02AZ16</strain>
    </source>
</reference>
<dbReference type="InterPro" id="IPR006641">
    <property type="entry name" value="YqgF/RNaseH-like_dom"/>
</dbReference>
<feature type="domain" description="YqgF/RNase H-like" evidence="6">
    <location>
        <begin position="17"/>
        <end position="114"/>
    </location>
</feature>
<dbReference type="GO" id="GO:0016788">
    <property type="term" value="F:hydrolase activity, acting on ester bonds"/>
    <property type="evidence" value="ECO:0007669"/>
    <property type="project" value="UniProtKB-UniRule"/>
</dbReference>
<gene>
    <name evidence="7" type="ORF">HCUR_01460</name>
</gene>
<dbReference type="InterPro" id="IPR012337">
    <property type="entry name" value="RNaseH-like_sf"/>
</dbReference>
<dbReference type="HAMAP" id="MF_00651">
    <property type="entry name" value="Nuclease_YqgF"/>
    <property type="match status" value="1"/>
</dbReference>
<dbReference type="SMART" id="SM00732">
    <property type="entry name" value="YqgFc"/>
    <property type="match status" value="1"/>
</dbReference>